<dbReference type="AlphaFoldDB" id="R7SG84"/>
<dbReference type="EMBL" id="JH711594">
    <property type="protein sequence ID" value="EIW74099.1"/>
    <property type="molecule type" value="Genomic_DNA"/>
</dbReference>
<feature type="domain" description="DUF6589" evidence="1">
    <location>
        <begin position="97"/>
        <end position="279"/>
    </location>
</feature>
<organism evidence="2 3">
    <name type="scientific">Coniophora puteana (strain RWD-64-598)</name>
    <name type="common">Brown rot fungus</name>
    <dbReference type="NCBI Taxonomy" id="741705"/>
    <lineage>
        <taxon>Eukaryota</taxon>
        <taxon>Fungi</taxon>
        <taxon>Dikarya</taxon>
        <taxon>Basidiomycota</taxon>
        <taxon>Agaricomycotina</taxon>
        <taxon>Agaricomycetes</taxon>
        <taxon>Agaricomycetidae</taxon>
        <taxon>Boletales</taxon>
        <taxon>Coniophorineae</taxon>
        <taxon>Coniophoraceae</taxon>
        <taxon>Coniophora</taxon>
    </lineage>
</organism>
<proteinExistence type="predicted"/>
<gene>
    <name evidence="2" type="ORF">CONPUDRAFT_160356</name>
</gene>
<dbReference type="KEGG" id="cput:CONPUDRAFT_160356"/>
<keyword evidence="3" id="KW-1185">Reference proteome</keyword>
<protein>
    <recommendedName>
        <fullName evidence="1">DUF6589 domain-containing protein</fullName>
    </recommendedName>
</protein>
<evidence type="ECO:0000313" key="3">
    <source>
        <dbReference type="Proteomes" id="UP000053558"/>
    </source>
</evidence>
<reference evidence="3" key="1">
    <citation type="journal article" date="2012" name="Science">
        <title>The Paleozoic origin of enzymatic lignin decomposition reconstructed from 31 fungal genomes.</title>
        <authorList>
            <person name="Floudas D."/>
            <person name="Binder M."/>
            <person name="Riley R."/>
            <person name="Barry K."/>
            <person name="Blanchette R.A."/>
            <person name="Henrissat B."/>
            <person name="Martinez A.T."/>
            <person name="Otillar R."/>
            <person name="Spatafora J.W."/>
            <person name="Yadav J.S."/>
            <person name="Aerts A."/>
            <person name="Benoit I."/>
            <person name="Boyd A."/>
            <person name="Carlson A."/>
            <person name="Copeland A."/>
            <person name="Coutinho P.M."/>
            <person name="de Vries R.P."/>
            <person name="Ferreira P."/>
            <person name="Findley K."/>
            <person name="Foster B."/>
            <person name="Gaskell J."/>
            <person name="Glotzer D."/>
            <person name="Gorecki P."/>
            <person name="Heitman J."/>
            <person name="Hesse C."/>
            <person name="Hori C."/>
            <person name="Igarashi K."/>
            <person name="Jurgens J.A."/>
            <person name="Kallen N."/>
            <person name="Kersten P."/>
            <person name="Kohler A."/>
            <person name="Kuees U."/>
            <person name="Kumar T.K.A."/>
            <person name="Kuo A."/>
            <person name="LaButti K."/>
            <person name="Larrondo L.F."/>
            <person name="Lindquist E."/>
            <person name="Ling A."/>
            <person name="Lombard V."/>
            <person name="Lucas S."/>
            <person name="Lundell T."/>
            <person name="Martin R."/>
            <person name="McLaughlin D.J."/>
            <person name="Morgenstern I."/>
            <person name="Morin E."/>
            <person name="Murat C."/>
            <person name="Nagy L.G."/>
            <person name="Nolan M."/>
            <person name="Ohm R.A."/>
            <person name="Patyshakuliyeva A."/>
            <person name="Rokas A."/>
            <person name="Ruiz-Duenas F.J."/>
            <person name="Sabat G."/>
            <person name="Salamov A."/>
            <person name="Samejima M."/>
            <person name="Schmutz J."/>
            <person name="Slot J.C."/>
            <person name="St John F."/>
            <person name="Stenlid J."/>
            <person name="Sun H."/>
            <person name="Sun S."/>
            <person name="Syed K."/>
            <person name="Tsang A."/>
            <person name="Wiebenga A."/>
            <person name="Young D."/>
            <person name="Pisabarro A."/>
            <person name="Eastwood D.C."/>
            <person name="Martin F."/>
            <person name="Cullen D."/>
            <person name="Grigoriev I.V."/>
            <person name="Hibbett D.S."/>
        </authorList>
    </citation>
    <scope>NUCLEOTIDE SEQUENCE [LARGE SCALE GENOMIC DNA]</scope>
    <source>
        <strain evidence="3">RWD-64-598 SS2</strain>
    </source>
</reference>
<dbReference type="Proteomes" id="UP000053558">
    <property type="component" value="Unassembled WGS sequence"/>
</dbReference>
<evidence type="ECO:0000313" key="2">
    <source>
        <dbReference type="EMBL" id="EIW74099.1"/>
    </source>
</evidence>
<name>R7SG84_CONPW</name>
<evidence type="ECO:0000259" key="1">
    <source>
        <dbReference type="Pfam" id="PF20231"/>
    </source>
</evidence>
<dbReference type="InterPro" id="IPR046496">
    <property type="entry name" value="DUF6589"/>
</dbReference>
<dbReference type="GeneID" id="19204275"/>
<dbReference type="Pfam" id="PF20231">
    <property type="entry name" value="DUF6589"/>
    <property type="match status" value="1"/>
</dbReference>
<dbReference type="RefSeq" id="XP_007775678.1">
    <property type="nucleotide sequence ID" value="XM_007777488.1"/>
</dbReference>
<accession>R7SG84</accession>
<sequence length="289" mass="32488">MAKVGLCLSWSSLKTMNVALSEAQLKCAQEVALEDFYLSLNNVQIIYGPHGTQHKLGPDNILKGTQGLLYRRKNNSTANVHHSLAEIIKRRNCGKLITYKKDVQPTIAQAADIQRHCALNLIEMLRQSSGDAYSYLGELNELQPKQYCTLPLNMEVNEYPLLTTKVDDMTKDGIIKFLPATYINQLMLSKEKLEDKPIPSVSNHATDAILRGDLHMRLDDVSSLDHIENQNMDIYKHSVDTPGSFAWTVSILGLKILQGEKPDYQMMLQLFDTVLQANVTRSHAPIVKP</sequence>